<evidence type="ECO:0000256" key="2">
    <source>
        <dbReference type="ARBA" id="ARBA00023002"/>
    </source>
</evidence>
<dbReference type="Gene3D" id="3.40.50.720">
    <property type="entry name" value="NAD(P)-binding Rossmann-like Domain"/>
    <property type="match status" value="1"/>
</dbReference>
<evidence type="ECO:0000256" key="3">
    <source>
        <dbReference type="ARBA" id="ARBA00038984"/>
    </source>
</evidence>
<gene>
    <name evidence="8" type="ORF">BZG36_04848</name>
</gene>
<dbReference type="PANTHER" id="PTHR22604">
    <property type="entry name" value="OXIDOREDUCTASES"/>
    <property type="match status" value="1"/>
</dbReference>
<evidence type="ECO:0000259" key="7">
    <source>
        <dbReference type="Pfam" id="PF22725"/>
    </source>
</evidence>
<protein>
    <recommendedName>
        <fullName evidence="3">D-xylose 1-dehydrogenase (NADP(+), D-xylono-1,5-lactone-forming)</fullName>
        <ecNumber evidence="3">1.1.1.179</ecNumber>
    </recommendedName>
    <alternativeName>
        <fullName evidence="4">D-xylose-NADP dehydrogenase</fullName>
    </alternativeName>
</protein>
<comment type="catalytic activity">
    <reaction evidence="5">
        <text>D-xylose + NADP(+) = D-xylono-1,5-lactone + NADPH + H(+)</text>
        <dbReference type="Rhea" id="RHEA:22000"/>
        <dbReference type="ChEBI" id="CHEBI:15378"/>
        <dbReference type="ChEBI" id="CHEBI:15867"/>
        <dbReference type="ChEBI" id="CHEBI:53455"/>
        <dbReference type="ChEBI" id="CHEBI:57783"/>
        <dbReference type="ChEBI" id="CHEBI:58349"/>
        <dbReference type="EC" id="1.1.1.179"/>
    </reaction>
</comment>
<evidence type="ECO:0000256" key="5">
    <source>
        <dbReference type="ARBA" id="ARBA00049233"/>
    </source>
</evidence>
<proteinExistence type="inferred from homology"/>
<dbReference type="SUPFAM" id="SSF55347">
    <property type="entry name" value="Glyceraldehyde-3-phosphate dehydrogenase-like, C-terminal domain"/>
    <property type="match status" value="1"/>
</dbReference>
<dbReference type="EC" id="1.1.1.179" evidence="3"/>
<dbReference type="InterPro" id="IPR050984">
    <property type="entry name" value="Gfo/Idh/MocA_domain"/>
</dbReference>
<evidence type="ECO:0000313" key="9">
    <source>
        <dbReference type="Proteomes" id="UP000242875"/>
    </source>
</evidence>
<evidence type="ECO:0000256" key="4">
    <source>
        <dbReference type="ARBA" id="ARBA00042988"/>
    </source>
</evidence>
<dbReference type="Pfam" id="PF22725">
    <property type="entry name" value="GFO_IDH_MocA_C3"/>
    <property type="match status" value="1"/>
</dbReference>
<organism evidence="8 9">
    <name type="scientific">Bifiguratus adelaidae</name>
    <dbReference type="NCBI Taxonomy" id="1938954"/>
    <lineage>
        <taxon>Eukaryota</taxon>
        <taxon>Fungi</taxon>
        <taxon>Fungi incertae sedis</taxon>
        <taxon>Mucoromycota</taxon>
        <taxon>Mucoromycotina</taxon>
        <taxon>Endogonomycetes</taxon>
        <taxon>Endogonales</taxon>
        <taxon>Endogonales incertae sedis</taxon>
        <taxon>Bifiguratus</taxon>
    </lineage>
</organism>
<dbReference type="OrthoDB" id="2129491at2759"/>
<dbReference type="EMBL" id="MVBO01000147">
    <property type="protein sequence ID" value="OZJ02504.1"/>
    <property type="molecule type" value="Genomic_DNA"/>
</dbReference>
<comment type="caution">
    <text evidence="8">The sequence shown here is derived from an EMBL/GenBank/DDBJ whole genome shotgun (WGS) entry which is preliminary data.</text>
</comment>
<dbReference type="Gene3D" id="3.30.360.10">
    <property type="entry name" value="Dihydrodipicolinate Reductase, domain 2"/>
    <property type="match status" value="1"/>
</dbReference>
<dbReference type="AlphaFoldDB" id="A0A261XW88"/>
<evidence type="ECO:0000259" key="6">
    <source>
        <dbReference type="Pfam" id="PF01408"/>
    </source>
</evidence>
<sequence length="369" mass="40662">MAFLLPAFARRVLKISGGKKPPIAENPVRIGLISAAAIAPMALCVPVQQLGTAIIVAVAARDRKRAEQFAKHWDIPNVFDTYDEIINSDLVDAVYIPLPNGLHFEWAKKALLAGKHVLLEKPSVSNAEQAEELARIASERSDLVFLEAFHYRFHPAAVVFHELVKSGRYGMPLSIHSNLCAPNVFSDNNIRFDYSLAGGMTMDMGTYAINAARWVLGCEPTCCISAVPTLHKHPQIDRSMSCELEFPPAVEGQAPRIAKITAGCNWSPSTWLPFIAVTTGTHTITFNCFVAAGIWHSIRVTDKSGKLVHSEKHYGTEGYMTYNYQLQAFVRAIKTGEKTATSWVSLDDTVKQMRALDMVYEASGLGKRS</sequence>
<dbReference type="SUPFAM" id="SSF51735">
    <property type="entry name" value="NAD(P)-binding Rossmann-fold domains"/>
    <property type="match status" value="1"/>
</dbReference>
<dbReference type="PANTHER" id="PTHR22604:SF105">
    <property type="entry name" value="TRANS-1,2-DIHYDROBENZENE-1,2-DIOL DEHYDROGENASE"/>
    <property type="match status" value="1"/>
</dbReference>
<keyword evidence="2" id="KW-0560">Oxidoreductase</keyword>
<evidence type="ECO:0000256" key="1">
    <source>
        <dbReference type="ARBA" id="ARBA00010928"/>
    </source>
</evidence>
<reference evidence="8 9" key="1">
    <citation type="journal article" date="2017" name="Mycologia">
        <title>Bifiguratus adelaidae, gen. et sp. nov., a new member of Mucoromycotina in endophytic and soil-dwelling habitats.</title>
        <authorList>
            <person name="Torres-Cruz T.J."/>
            <person name="Billingsley Tobias T.L."/>
            <person name="Almatruk M."/>
            <person name="Hesse C."/>
            <person name="Kuske C.R."/>
            <person name="Desiro A."/>
            <person name="Benucci G.M."/>
            <person name="Bonito G."/>
            <person name="Stajich J.E."/>
            <person name="Dunlap C."/>
            <person name="Arnold A.E."/>
            <person name="Porras-Alfaro A."/>
        </authorList>
    </citation>
    <scope>NUCLEOTIDE SEQUENCE [LARGE SCALE GENOMIC DNA]</scope>
    <source>
        <strain evidence="8 9">AZ0501</strain>
    </source>
</reference>
<dbReference type="GO" id="GO:0000166">
    <property type="term" value="F:nucleotide binding"/>
    <property type="evidence" value="ECO:0007669"/>
    <property type="project" value="InterPro"/>
</dbReference>
<dbReference type="Pfam" id="PF01408">
    <property type="entry name" value="GFO_IDH_MocA"/>
    <property type="match status" value="1"/>
</dbReference>
<dbReference type="GO" id="GO:0047837">
    <property type="term" value="F:D-xylose 1-dehydrogenase (NADP+) activity"/>
    <property type="evidence" value="ECO:0007669"/>
    <property type="project" value="UniProtKB-EC"/>
</dbReference>
<name>A0A261XW88_9FUNG</name>
<dbReference type="InterPro" id="IPR055170">
    <property type="entry name" value="GFO_IDH_MocA-like_dom"/>
</dbReference>
<feature type="domain" description="Gfo/Idh/MocA-like oxidoreductase N-terminal" evidence="6">
    <location>
        <begin position="47"/>
        <end position="146"/>
    </location>
</feature>
<dbReference type="InterPro" id="IPR000683">
    <property type="entry name" value="Gfo/Idh/MocA-like_OxRdtase_N"/>
</dbReference>
<comment type="similarity">
    <text evidence="1">Belongs to the Gfo/Idh/MocA family.</text>
</comment>
<evidence type="ECO:0000313" key="8">
    <source>
        <dbReference type="EMBL" id="OZJ02504.1"/>
    </source>
</evidence>
<dbReference type="Proteomes" id="UP000242875">
    <property type="component" value="Unassembled WGS sequence"/>
</dbReference>
<feature type="domain" description="GFO/IDH/MocA-like oxidoreductase" evidence="7">
    <location>
        <begin position="161"/>
        <end position="250"/>
    </location>
</feature>
<dbReference type="InterPro" id="IPR036291">
    <property type="entry name" value="NAD(P)-bd_dom_sf"/>
</dbReference>
<accession>A0A261XW88</accession>
<keyword evidence="9" id="KW-1185">Reference proteome</keyword>